<keyword evidence="5" id="KW-0808">Transferase</keyword>
<evidence type="ECO:0000259" key="3">
    <source>
        <dbReference type="Pfam" id="PF13649"/>
    </source>
</evidence>
<dbReference type="SUPFAM" id="SSF53335">
    <property type="entry name" value="S-adenosyl-L-methionine-dependent methyltransferases"/>
    <property type="match status" value="1"/>
</dbReference>
<feature type="domain" description="23S rRNA (guanine(745)-N(1))-methyltransferase N-terminal" evidence="4">
    <location>
        <begin position="19"/>
        <end position="54"/>
    </location>
</feature>
<dbReference type="CDD" id="cd02440">
    <property type="entry name" value="AdoMet_MTases"/>
    <property type="match status" value="1"/>
</dbReference>
<gene>
    <name evidence="5" type="ORF">FC83_GL001131</name>
</gene>
<accession>X0PE29</accession>
<keyword evidence="5" id="KW-0489">Methyltransferase</keyword>
<keyword evidence="1" id="KW-0862">Zinc</keyword>
<dbReference type="Pfam" id="PF21302">
    <property type="entry name" value="Zn_ribbon_RlmA"/>
    <property type="match status" value="1"/>
</dbReference>
<dbReference type="Pfam" id="PF13649">
    <property type="entry name" value="Methyltransf_25"/>
    <property type="match status" value="1"/>
</dbReference>
<protein>
    <submittedName>
        <fullName evidence="5">SAM-dependent methyltransferase</fullName>
    </submittedName>
</protein>
<dbReference type="eggNOG" id="COG2226">
    <property type="taxonomic scope" value="Bacteria"/>
</dbReference>
<feature type="binding site" evidence="1">
    <location>
        <position position="41"/>
    </location>
    <ligand>
        <name>Zn(2+)</name>
        <dbReference type="ChEBI" id="CHEBI:29105"/>
    </ligand>
</feature>
<dbReference type="Proteomes" id="UP000051236">
    <property type="component" value="Unassembled WGS sequence"/>
</dbReference>
<feature type="binding site" evidence="1">
    <location>
        <position position="23"/>
    </location>
    <ligand>
        <name>Zn(2+)</name>
        <dbReference type="ChEBI" id="CHEBI:29105"/>
    </ligand>
</feature>
<evidence type="ECO:0000313" key="5">
    <source>
        <dbReference type="EMBL" id="KRM31128.1"/>
    </source>
</evidence>
<feature type="binding site" evidence="2">
    <location>
        <position position="191"/>
    </location>
    <ligand>
        <name>S-adenosyl-L-methionine</name>
        <dbReference type="ChEBI" id="CHEBI:59789"/>
    </ligand>
</feature>
<dbReference type="GO" id="GO:0032259">
    <property type="term" value="P:methylation"/>
    <property type="evidence" value="ECO:0007669"/>
    <property type="project" value="UniProtKB-KW"/>
</dbReference>
<feature type="binding site" evidence="1">
    <location>
        <position position="37"/>
    </location>
    <ligand>
        <name>Zn(2+)</name>
        <dbReference type="ChEBI" id="CHEBI:29105"/>
    </ligand>
</feature>
<evidence type="ECO:0000259" key="4">
    <source>
        <dbReference type="Pfam" id="PF21302"/>
    </source>
</evidence>
<organism evidence="5 6">
    <name type="scientific">Agrilactobacillus composti DSM 18527 = JCM 14202</name>
    <dbReference type="NCBI Taxonomy" id="1423734"/>
    <lineage>
        <taxon>Bacteria</taxon>
        <taxon>Bacillati</taxon>
        <taxon>Bacillota</taxon>
        <taxon>Bacilli</taxon>
        <taxon>Lactobacillales</taxon>
        <taxon>Lactobacillaceae</taxon>
        <taxon>Agrilactobacillus</taxon>
    </lineage>
</organism>
<dbReference type="PIRSF" id="PIRSF018249">
    <property type="entry name" value="MyrA_prd"/>
    <property type="match status" value="1"/>
</dbReference>
<dbReference type="AlphaFoldDB" id="X0PE29"/>
<dbReference type="InterPro" id="IPR029063">
    <property type="entry name" value="SAM-dependent_MTases_sf"/>
</dbReference>
<feature type="domain" description="Methyltransferase" evidence="3">
    <location>
        <begin position="95"/>
        <end position="180"/>
    </location>
</feature>
<dbReference type="InterPro" id="IPR016718">
    <property type="entry name" value="rRNA_m1G-MeTrfase_A_prd"/>
</dbReference>
<evidence type="ECO:0000256" key="1">
    <source>
        <dbReference type="PIRSR" id="PIRSR018249-1"/>
    </source>
</evidence>
<dbReference type="OrthoDB" id="5522265at2"/>
<dbReference type="GO" id="GO:0008168">
    <property type="term" value="F:methyltransferase activity"/>
    <property type="evidence" value="ECO:0007669"/>
    <property type="project" value="UniProtKB-KW"/>
</dbReference>
<dbReference type="EMBL" id="AZGA01000084">
    <property type="protein sequence ID" value="KRM31128.1"/>
    <property type="molecule type" value="Genomic_DNA"/>
</dbReference>
<dbReference type="Gene3D" id="3.40.50.150">
    <property type="entry name" value="Vaccinia Virus protein VP39"/>
    <property type="match status" value="1"/>
</dbReference>
<keyword evidence="1" id="KW-0479">Metal-binding</keyword>
<dbReference type="RefSeq" id="WP_035452118.1">
    <property type="nucleotide sequence ID" value="NZ_AZGA01000084.1"/>
</dbReference>
<keyword evidence="2" id="KW-0949">S-adenosyl-L-methionine</keyword>
<evidence type="ECO:0000256" key="2">
    <source>
        <dbReference type="PIRSR" id="PIRSR018249-2"/>
    </source>
</evidence>
<dbReference type="STRING" id="1423734.FC83_GL001131"/>
<name>X0PE29_9LACO</name>
<reference evidence="5 6" key="1">
    <citation type="journal article" date="2015" name="Genome Announc.">
        <title>Expanding the biotechnology potential of lactobacilli through comparative genomics of 213 strains and associated genera.</title>
        <authorList>
            <person name="Sun Z."/>
            <person name="Harris H.M."/>
            <person name="McCann A."/>
            <person name="Guo C."/>
            <person name="Argimon S."/>
            <person name="Zhang W."/>
            <person name="Yang X."/>
            <person name="Jeffery I.B."/>
            <person name="Cooney J.C."/>
            <person name="Kagawa T.F."/>
            <person name="Liu W."/>
            <person name="Song Y."/>
            <person name="Salvetti E."/>
            <person name="Wrobel A."/>
            <person name="Rasinkangas P."/>
            <person name="Parkhill J."/>
            <person name="Rea M.C."/>
            <person name="O'Sullivan O."/>
            <person name="Ritari J."/>
            <person name="Douillard F.P."/>
            <person name="Paul Ross R."/>
            <person name="Yang R."/>
            <person name="Briner A.E."/>
            <person name="Felis G.E."/>
            <person name="de Vos W.M."/>
            <person name="Barrangou R."/>
            <person name="Klaenhammer T.R."/>
            <person name="Caufield P.W."/>
            <person name="Cui Y."/>
            <person name="Zhang H."/>
            <person name="O'Toole P.W."/>
        </authorList>
    </citation>
    <scope>NUCLEOTIDE SEQUENCE [LARGE SCALE GENOMIC DNA]</scope>
    <source>
        <strain evidence="5 6">DSM 18527</strain>
    </source>
</reference>
<keyword evidence="6" id="KW-1185">Reference proteome</keyword>
<feature type="binding site" evidence="2">
    <location>
        <begin position="102"/>
        <end position="103"/>
    </location>
    <ligand>
        <name>S-adenosyl-L-methionine</name>
        <dbReference type="ChEBI" id="CHEBI:59789"/>
    </ligand>
</feature>
<evidence type="ECO:0000313" key="6">
    <source>
        <dbReference type="Proteomes" id="UP000051236"/>
    </source>
</evidence>
<feature type="binding site" evidence="2">
    <location>
        <position position="79"/>
    </location>
    <ligand>
        <name>S-adenosyl-L-methionine</name>
        <dbReference type="ChEBI" id="CHEBI:59789"/>
    </ligand>
</feature>
<sequence length="277" mass="30485">MKKNAISAHFLKTQLTALRCPVCQTPFVQVADNALICQKGHSFDIAKKGSVFFLKAPVPTEYTTDMLAKRQHVIQAGLFAPVLNRIATLLQGTAVIDAGCGEGSQIKTIAAKHVGHYFAFDISKPAINLAVSGADFRDDTAFFVADLAHMPFASNHFSDVINILSPSNYQEFKRVLKPQGQIIKVMPNANYLQELRHLVYPSGTKATYDPKPVQDHFKANFPQAIFETLKYDFPLTPTLAADLFAMTPLTWQVAPERFDISALTTITVDLSIASVTI</sequence>
<dbReference type="GO" id="GO:0046872">
    <property type="term" value="F:metal ion binding"/>
    <property type="evidence" value="ECO:0007669"/>
    <property type="project" value="UniProtKB-KW"/>
</dbReference>
<dbReference type="InterPro" id="IPR041698">
    <property type="entry name" value="Methyltransf_25"/>
</dbReference>
<feature type="binding site" evidence="1">
    <location>
        <position position="20"/>
    </location>
    <ligand>
        <name>Zn(2+)</name>
        <dbReference type="ChEBI" id="CHEBI:29105"/>
    </ligand>
</feature>
<proteinExistence type="predicted"/>
<dbReference type="InterPro" id="IPR048647">
    <property type="entry name" value="RlmA_N"/>
</dbReference>
<dbReference type="PATRIC" id="fig|1423734.3.peg.1144"/>
<comment type="caution">
    <text evidence="5">The sequence shown here is derived from an EMBL/GenBank/DDBJ whole genome shotgun (WGS) entry which is preliminary data.</text>
</comment>